<proteinExistence type="predicted"/>
<keyword evidence="1" id="KW-0472">Membrane</keyword>
<evidence type="ECO:0000259" key="2">
    <source>
        <dbReference type="Pfam" id="PF20151"/>
    </source>
</evidence>
<reference evidence="3 4" key="1">
    <citation type="journal article" date="2019" name="Nat. Ecol. Evol.">
        <title>Megaphylogeny resolves global patterns of mushroom evolution.</title>
        <authorList>
            <person name="Varga T."/>
            <person name="Krizsan K."/>
            <person name="Foldi C."/>
            <person name="Dima B."/>
            <person name="Sanchez-Garcia M."/>
            <person name="Sanchez-Ramirez S."/>
            <person name="Szollosi G.J."/>
            <person name="Szarkandi J.G."/>
            <person name="Papp V."/>
            <person name="Albert L."/>
            <person name="Andreopoulos W."/>
            <person name="Angelini C."/>
            <person name="Antonin V."/>
            <person name="Barry K.W."/>
            <person name="Bougher N.L."/>
            <person name="Buchanan P."/>
            <person name="Buyck B."/>
            <person name="Bense V."/>
            <person name="Catcheside P."/>
            <person name="Chovatia M."/>
            <person name="Cooper J."/>
            <person name="Damon W."/>
            <person name="Desjardin D."/>
            <person name="Finy P."/>
            <person name="Geml J."/>
            <person name="Haridas S."/>
            <person name="Hughes K."/>
            <person name="Justo A."/>
            <person name="Karasinski D."/>
            <person name="Kautmanova I."/>
            <person name="Kiss B."/>
            <person name="Kocsube S."/>
            <person name="Kotiranta H."/>
            <person name="LaButti K.M."/>
            <person name="Lechner B.E."/>
            <person name="Liimatainen K."/>
            <person name="Lipzen A."/>
            <person name="Lukacs Z."/>
            <person name="Mihaltcheva S."/>
            <person name="Morgado L.N."/>
            <person name="Niskanen T."/>
            <person name="Noordeloos M.E."/>
            <person name="Ohm R.A."/>
            <person name="Ortiz-Santana B."/>
            <person name="Ovrebo C."/>
            <person name="Racz N."/>
            <person name="Riley R."/>
            <person name="Savchenko A."/>
            <person name="Shiryaev A."/>
            <person name="Soop K."/>
            <person name="Spirin V."/>
            <person name="Szebenyi C."/>
            <person name="Tomsovsky M."/>
            <person name="Tulloss R.E."/>
            <person name="Uehling J."/>
            <person name="Grigoriev I.V."/>
            <person name="Vagvolgyi C."/>
            <person name="Papp T."/>
            <person name="Martin F.M."/>
            <person name="Miettinen O."/>
            <person name="Hibbett D.S."/>
            <person name="Nagy L.G."/>
        </authorList>
    </citation>
    <scope>NUCLEOTIDE SEQUENCE [LARGE SCALE GENOMIC DNA]</scope>
    <source>
        <strain evidence="3 4">FP101781</strain>
    </source>
</reference>
<evidence type="ECO:0000313" key="4">
    <source>
        <dbReference type="Proteomes" id="UP000298030"/>
    </source>
</evidence>
<feature type="transmembrane region" description="Helical" evidence="1">
    <location>
        <begin position="99"/>
        <end position="117"/>
    </location>
</feature>
<name>A0A4Y7TRK5_COPMI</name>
<keyword evidence="1" id="KW-0812">Transmembrane</keyword>
<feature type="transmembrane region" description="Helical" evidence="1">
    <location>
        <begin position="129"/>
        <end position="152"/>
    </location>
</feature>
<organism evidence="3 4">
    <name type="scientific">Coprinellus micaceus</name>
    <name type="common">Glistening ink-cap mushroom</name>
    <name type="synonym">Coprinus micaceus</name>
    <dbReference type="NCBI Taxonomy" id="71717"/>
    <lineage>
        <taxon>Eukaryota</taxon>
        <taxon>Fungi</taxon>
        <taxon>Dikarya</taxon>
        <taxon>Basidiomycota</taxon>
        <taxon>Agaricomycotina</taxon>
        <taxon>Agaricomycetes</taxon>
        <taxon>Agaricomycetidae</taxon>
        <taxon>Agaricales</taxon>
        <taxon>Agaricineae</taxon>
        <taxon>Psathyrellaceae</taxon>
        <taxon>Coprinellus</taxon>
    </lineage>
</organism>
<dbReference type="OrthoDB" id="2638860at2759"/>
<dbReference type="EMBL" id="QPFP01000005">
    <property type="protein sequence ID" value="TEB36554.1"/>
    <property type="molecule type" value="Genomic_DNA"/>
</dbReference>
<gene>
    <name evidence="3" type="ORF">FA13DRAFT_1810224</name>
</gene>
<dbReference type="AlphaFoldDB" id="A0A4Y7TRK5"/>
<evidence type="ECO:0000313" key="3">
    <source>
        <dbReference type="EMBL" id="TEB36554.1"/>
    </source>
</evidence>
<dbReference type="Pfam" id="PF20151">
    <property type="entry name" value="DUF6533"/>
    <property type="match status" value="1"/>
</dbReference>
<dbReference type="InterPro" id="IPR045340">
    <property type="entry name" value="DUF6533"/>
</dbReference>
<feature type="transmembrane region" description="Helical" evidence="1">
    <location>
        <begin position="61"/>
        <end position="84"/>
    </location>
</feature>
<evidence type="ECO:0000256" key="1">
    <source>
        <dbReference type="SAM" id="Phobius"/>
    </source>
</evidence>
<feature type="domain" description="DUF6533" evidence="2">
    <location>
        <begin position="27"/>
        <end position="70"/>
    </location>
</feature>
<dbReference type="Proteomes" id="UP000298030">
    <property type="component" value="Unassembled WGS sequence"/>
</dbReference>
<keyword evidence="1" id="KW-1133">Transmembrane helix</keyword>
<protein>
    <recommendedName>
        <fullName evidence="2">DUF6533 domain-containing protein</fullName>
    </recommendedName>
</protein>
<keyword evidence="4" id="KW-1185">Reference proteome</keyword>
<sequence length="337" mass="38470">MKMEGGMTEAELESYQSFAKAAMEGHCFYLAALVILLHDHISMFDLEVELIWKKRWSLVKVLYIINRYIPNVSFIYGTAVVHWISERQFTLQCPHISQIQSWLSLVALQCMQAIMVYRIACMYRYRRNLTVCIAIGFGMNLLAGIIIVSNLMDVVNVPISFSPTHRVCIPANFHTWSVASWFLMLFFELVVSSLAAYEGVSYLRESRRAKGDMDIAMSLRRTKERSIIYILMRDSIVFPLIGLISSVLSILAVFVFPHLMMYMFTVTASLSPILGCRLILHLRDAYYQPFSNEMQQPMAIPSGVDPDFREDGSPPIFTLETVSSTATLPPRRPHVVN</sequence>
<comment type="caution">
    <text evidence="3">The sequence shown here is derived from an EMBL/GenBank/DDBJ whole genome shotgun (WGS) entry which is preliminary data.</text>
</comment>
<accession>A0A4Y7TRK5</accession>
<feature type="transmembrane region" description="Helical" evidence="1">
    <location>
        <begin position="260"/>
        <end position="280"/>
    </location>
</feature>
<feature type="transmembrane region" description="Helical" evidence="1">
    <location>
        <begin position="227"/>
        <end position="254"/>
    </location>
</feature>
<feature type="transmembrane region" description="Helical" evidence="1">
    <location>
        <begin position="179"/>
        <end position="200"/>
    </location>
</feature>